<keyword evidence="2" id="KW-1003">Cell membrane</keyword>
<dbReference type="Proteomes" id="UP000005744">
    <property type="component" value="Unassembled WGS sequence"/>
</dbReference>
<evidence type="ECO:0000259" key="7">
    <source>
        <dbReference type="Pfam" id="PF01292"/>
    </source>
</evidence>
<dbReference type="InterPro" id="IPR016174">
    <property type="entry name" value="Di-haem_cyt_TM"/>
</dbReference>
<dbReference type="GO" id="GO:0005886">
    <property type="term" value="C:plasma membrane"/>
    <property type="evidence" value="ECO:0007669"/>
    <property type="project" value="UniProtKB-SubCell"/>
</dbReference>
<evidence type="ECO:0000256" key="1">
    <source>
        <dbReference type="ARBA" id="ARBA00004651"/>
    </source>
</evidence>
<name>I3CCV0_9GAMM</name>
<evidence type="ECO:0000256" key="4">
    <source>
        <dbReference type="ARBA" id="ARBA00022989"/>
    </source>
</evidence>
<gene>
    <name evidence="8" type="ORF">BegalDRAFT_0525</name>
</gene>
<feature type="transmembrane region" description="Helical" evidence="6">
    <location>
        <begin position="35"/>
        <end position="55"/>
    </location>
</feature>
<dbReference type="GO" id="GO:0020037">
    <property type="term" value="F:heme binding"/>
    <property type="evidence" value="ECO:0007669"/>
    <property type="project" value="TreeGrafter"/>
</dbReference>
<keyword evidence="4 6" id="KW-1133">Transmembrane helix</keyword>
<dbReference type="EMBL" id="JH600070">
    <property type="protein sequence ID" value="EIJ41443.1"/>
    <property type="molecule type" value="Genomic_DNA"/>
</dbReference>
<evidence type="ECO:0000256" key="2">
    <source>
        <dbReference type="ARBA" id="ARBA00022475"/>
    </source>
</evidence>
<proteinExistence type="predicted"/>
<dbReference type="Pfam" id="PF09626">
    <property type="entry name" value="DHC"/>
    <property type="match status" value="1"/>
</dbReference>
<feature type="transmembrane region" description="Helical" evidence="6">
    <location>
        <begin position="96"/>
        <end position="117"/>
    </location>
</feature>
<feature type="transmembrane region" description="Helical" evidence="6">
    <location>
        <begin position="12"/>
        <end position="29"/>
    </location>
</feature>
<keyword evidence="3 6" id="KW-0812">Transmembrane</keyword>
<dbReference type="Pfam" id="PF01292">
    <property type="entry name" value="Ni_hydr_CYTB"/>
    <property type="match status" value="1"/>
</dbReference>
<dbReference type="PANTHER" id="PTHR30485">
    <property type="entry name" value="NI/FE-HYDROGENASE 1 B-TYPE CYTOCHROME SUBUNIT"/>
    <property type="match status" value="1"/>
</dbReference>
<dbReference type="PANTHER" id="PTHR30485:SF2">
    <property type="entry name" value="BLL0597 PROTEIN"/>
    <property type="match status" value="1"/>
</dbReference>
<feature type="domain" description="Cytochrome b561 bacterial/Ni-hydrogenase" evidence="7">
    <location>
        <begin position="6"/>
        <end position="180"/>
    </location>
</feature>
<evidence type="ECO:0000256" key="6">
    <source>
        <dbReference type="SAM" id="Phobius"/>
    </source>
</evidence>
<dbReference type="InterPro" id="IPR011577">
    <property type="entry name" value="Cyt_b561_bac/Ni-Hgenase"/>
</dbReference>
<dbReference type="SUPFAM" id="SSF81342">
    <property type="entry name" value="Transmembrane di-heme cytochromes"/>
    <property type="match status" value="1"/>
</dbReference>
<evidence type="ECO:0000256" key="3">
    <source>
        <dbReference type="ARBA" id="ARBA00022692"/>
    </source>
</evidence>
<protein>
    <submittedName>
        <fullName evidence="8">Cytochrome b</fullName>
    </submittedName>
</protein>
<keyword evidence="9" id="KW-1185">Reference proteome</keyword>
<evidence type="ECO:0000313" key="9">
    <source>
        <dbReference type="Proteomes" id="UP000005744"/>
    </source>
</evidence>
<feature type="transmembrane region" description="Helical" evidence="6">
    <location>
        <begin position="198"/>
        <end position="216"/>
    </location>
</feature>
<dbReference type="HOGENOM" id="CLU_757955_0_0_6"/>
<dbReference type="AlphaFoldDB" id="I3CCV0"/>
<accession>I3CCV0</accession>
<organism evidence="8 9">
    <name type="scientific">Beggiatoa alba B18LD</name>
    <dbReference type="NCBI Taxonomy" id="395493"/>
    <lineage>
        <taxon>Bacteria</taxon>
        <taxon>Pseudomonadati</taxon>
        <taxon>Pseudomonadota</taxon>
        <taxon>Gammaproteobacteria</taxon>
        <taxon>Thiotrichales</taxon>
        <taxon>Thiotrichaceae</taxon>
        <taxon>Beggiatoa</taxon>
    </lineage>
</organism>
<dbReference type="STRING" id="395493.BegalDRAFT_0525"/>
<dbReference type="Gene3D" id="1.20.950.20">
    <property type="entry name" value="Transmembrane di-heme cytochromes, Chain C"/>
    <property type="match status" value="1"/>
</dbReference>
<evidence type="ECO:0000313" key="8">
    <source>
        <dbReference type="EMBL" id="EIJ41443.1"/>
    </source>
</evidence>
<dbReference type="InterPro" id="IPR018588">
    <property type="entry name" value="Dihaem_cytochrome-c"/>
</dbReference>
<dbReference type="GO" id="GO:0009055">
    <property type="term" value="F:electron transfer activity"/>
    <property type="evidence" value="ECO:0007669"/>
    <property type="project" value="InterPro"/>
</dbReference>
<comment type="subcellular location">
    <subcellularLocation>
        <location evidence="1">Cell membrane</location>
        <topology evidence="1">Multi-pass membrane protein</topology>
    </subcellularLocation>
</comment>
<reference evidence="8 9" key="1">
    <citation type="submission" date="2011-11" db="EMBL/GenBank/DDBJ databases">
        <title>Improved High-Quality Draft sequence of Beggiatoa alba B18lD.</title>
        <authorList>
            <consortium name="US DOE Joint Genome Institute"/>
            <person name="Lucas S."/>
            <person name="Han J."/>
            <person name="Lapidus A."/>
            <person name="Cheng J.-F."/>
            <person name="Goodwin L."/>
            <person name="Pitluck S."/>
            <person name="Peters L."/>
            <person name="Mikhailova N."/>
            <person name="Held B."/>
            <person name="Detter J.C."/>
            <person name="Han C."/>
            <person name="Tapia R."/>
            <person name="Land M."/>
            <person name="Hauser L."/>
            <person name="Kyrpides N."/>
            <person name="Ivanova N."/>
            <person name="Pagani I."/>
            <person name="Samuel K."/>
            <person name="Teske A."/>
            <person name="Mueller J."/>
            <person name="Woyke T."/>
        </authorList>
    </citation>
    <scope>NUCLEOTIDE SEQUENCE [LARGE SCALE GENOMIC DNA]</scope>
    <source>
        <strain evidence="8 9">B18LD</strain>
    </source>
</reference>
<keyword evidence="5 6" id="KW-0472">Membrane</keyword>
<sequence>MQAVRVWDIPTRLFHWLLVLSFALAWFTHEDDRYLHIHLFAGYVFFSLLLFRLCWGFIGSYYARFSEFTYSLPHVFRYLSTLFTSERQHYLGHNPIGGWAVFLLLCLSLGVSATGFLTQWAEEQHGLFAGWFSFATGDLAHTGHELLAEALLILVGVHVLGVIGESWLQGENLIRSLFSGKKQASIAIKTPVIPTHPYIAGFMLAGLVGASLWYFWGYFQQTADNPYIPIKNETLPRHALWEEECGACHLAYSPVLLPARSWQLLLSQTQAHFQEDLALDADTLKQLQLFAQANAADQHLSEAAWHIDTSTPQTDTPQRITETVYWREKHAVIPQTYWQSALVKYQGNCAACHLDAEQGSFEDSAMSYPALP</sequence>
<feature type="transmembrane region" description="Helical" evidence="6">
    <location>
        <begin position="146"/>
        <end position="168"/>
    </location>
</feature>
<dbReference type="GO" id="GO:0022904">
    <property type="term" value="P:respiratory electron transport chain"/>
    <property type="evidence" value="ECO:0007669"/>
    <property type="project" value="InterPro"/>
</dbReference>
<evidence type="ECO:0000256" key="5">
    <source>
        <dbReference type="ARBA" id="ARBA00023136"/>
    </source>
</evidence>
<dbReference type="InterPro" id="IPR051542">
    <property type="entry name" value="Hydrogenase_cytochrome"/>
</dbReference>
<dbReference type="eggNOG" id="COG3658">
    <property type="taxonomic scope" value="Bacteria"/>
</dbReference>